<comment type="caution">
    <text evidence="1">The sequence shown here is derived from an EMBL/GenBank/DDBJ whole genome shotgun (WGS) entry which is preliminary data.</text>
</comment>
<dbReference type="RefSeq" id="WP_003689159.1">
    <property type="nucleotide sequence ID" value="NZ_AVBE01000002.1"/>
</dbReference>
<evidence type="ECO:0000313" key="2">
    <source>
        <dbReference type="Proteomes" id="UP000223296"/>
    </source>
</evidence>
<evidence type="ECO:0000313" key="1">
    <source>
        <dbReference type="EMBL" id="PHJ34538.1"/>
    </source>
</evidence>
<dbReference type="Proteomes" id="UP000223296">
    <property type="component" value="Unassembled WGS sequence"/>
</dbReference>
<reference evidence="1 2" key="1">
    <citation type="submission" date="2013-08" db="EMBL/GenBank/DDBJ databases">
        <authorList>
            <person name="Trees D."/>
        </authorList>
    </citation>
    <scope>NUCLEOTIDE SEQUENCE [LARGE SCALE GENOMIC DNA]</scope>
    <source>
        <strain evidence="1 2">3502</strain>
    </source>
</reference>
<accession>A0AA44U787</accession>
<gene>
    <name evidence="1" type="ORF">N776_02340</name>
</gene>
<protein>
    <submittedName>
        <fullName evidence="1">Uncharacterized protein</fullName>
    </submittedName>
</protein>
<dbReference type="GeneID" id="66753456"/>
<sequence length="64" mass="7844">MDSEYLDPQQCADILSVKKRTFLERYAPRPDFPARISVSKKRFWWKKEEVEGWLDRQKEKRPVM</sequence>
<dbReference type="EMBL" id="AVBE01000002">
    <property type="protein sequence ID" value="PHJ34538.1"/>
    <property type="molecule type" value="Genomic_DNA"/>
</dbReference>
<name>A0AA44U787_NEIGO</name>
<proteinExistence type="predicted"/>
<dbReference type="AlphaFoldDB" id="A0AA44U787"/>
<organism evidence="1 2">
    <name type="scientific">Neisseria gonorrhoeae 3502</name>
    <dbReference type="NCBI Taxonomy" id="1193404"/>
    <lineage>
        <taxon>Bacteria</taxon>
        <taxon>Pseudomonadati</taxon>
        <taxon>Pseudomonadota</taxon>
        <taxon>Betaproteobacteria</taxon>
        <taxon>Neisseriales</taxon>
        <taxon>Neisseriaceae</taxon>
        <taxon>Neisseria</taxon>
    </lineage>
</organism>